<gene>
    <name evidence="2" type="ORF">PR048_031917</name>
</gene>
<dbReference type="EMBL" id="JARBHB010000015">
    <property type="protein sequence ID" value="KAJ8868108.1"/>
    <property type="molecule type" value="Genomic_DNA"/>
</dbReference>
<dbReference type="Pfam" id="PF25662">
    <property type="entry name" value="AdSDV_VP1"/>
    <property type="match status" value="1"/>
</dbReference>
<feature type="compositionally biased region" description="Basic residues" evidence="1">
    <location>
        <begin position="221"/>
        <end position="233"/>
    </location>
</feature>
<sequence length="489" mass="56458">MGDQVDGVEPSLCIPYVEAKKEQQNTKTTAYIQQRNNIVSTIQETAEKYDTCTYEQFLYKVPTDEQRQLCGTSMTSYIKILIKIYNTESTSSIRSKHYYDIMMEHWNEDDIDITTLEWFNDFFTQNKIDPSDSLFSSQRLPFFPIWNWVEANEILPLKCRTFVYQFNTQIEHQTLSGLSMRKPPTILQPQHLYTHMLYHINDINDQLASTNENDMPGRNRPVVHPHRSRSRSPVKKDNTETSATGEATGITGRDGMGQSYPTSVQDGFGRHMHPTSTSNYYPDYTVVTPGTFPMTYWFDTDFSSDQTPIVIPYRNLAFWLGTDEYKGNNTLNVRKKFFELNDSTSLGIAFHSPKMSITNQATLRQRLLTQGQTSTTTWDFEGSQNLVIAHGDRVYAEIQYTKANLKPPFLRSSYDFMPGYNDQDLLTYDELAIGHTKHFNYHCPLPANGKLWSNEFTNTTIHKLLIPGRTGTNFLKHDTELVDDVVDIW</sequence>
<proteinExistence type="predicted"/>
<dbReference type="InterPro" id="IPR057723">
    <property type="entry name" value="AdSDV_VP1"/>
</dbReference>
<evidence type="ECO:0000313" key="3">
    <source>
        <dbReference type="Proteomes" id="UP001159363"/>
    </source>
</evidence>
<name>A0ABQ9G9J1_9NEOP</name>
<comment type="caution">
    <text evidence="2">The sequence shown here is derived from an EMBL/GenBank/DDBJ whole genome shotgun (WGS) entry which is preliminary data.</text>
</comment>
<protein>
    <recommendedName>
        <fullName evidence="4">Capsid protein</fullName>
    </recommendedName>
</protein>
<accession>A0ABQ9G9J1</accession>
<feature type="region of interest" description="Disordered" evidence="1">
    <location>
        <begin position="208"/>
        <end position="260"/>
    </location>
</feature>
<evidence type="ECO:0000313" key="2">
    <source>
        <dbReference type="EMBL" id="KAJ8868108.1"/>
    </source>
</evidence>
<evidence type="ECO:0008006" key="4">
    <source>
        <dbReference type="Google" id="ProtNLM"/>
    </source>
</evidence>
<evidence type="ECO:0000256" key="1">
    <source>
        <dbReference type="SAM" id="MobiDB-lite"/>
    </source>
</evidence>
<dbReference type="Proteomes" id="UP001159363">
    <property type="component" value="Chromosome 14"/>
</dbReference>
<keyword evidence="3" id="KW-1185">Reference proteome</keyword>
<reference evidence="2 3" key="1">
    <citation type="submission" date="2023-02" db="EMBL/GenBank/DDBJ databases">
        <title>LHISI_Scaffold_Assembly.</title>
        <authorList>
            <person name="Stuart O.P."/>
            <person name="Cleave R."/>
            <person name="Magrath M.J.L."/>
            <person name="Mikheyev A.S."/>
        </authorList>
    </citation>
    <scope>NUCLEOTIDE SEQUENCE [LARGE SCALE GENOMIC DNA]</scope>
    <source>
        <strain evidence="2">Daus_M_001</strain>
        <tissue evidence="2">Leg muscle</tissue>
    </source>
</reference>
<organism evidence="2 3">
    <name type="scientific">Dryococelus australis</name>
    <dbReference type="NCBI Taxonomy" id="614101"/>
    <lineage>
        <taxon>Eukaryota</taxon>
        <taxon>Metazoa</taxon>
        <taxon>Ecdysozoa</taxon>
        <taxon>Arthropoda</taxon>
        <taxon>Hexapoda</taxon>
        <taxon>Insecta</taxon>
        <taxon>Pterygota</taxon>
        <taxon>Neoptera</taxon>
        <taxon>Polyneoptera</taxon>
        <taxon>Phasmatodea</taxon>
        <taxon>Verophasmatodea</taxon>
        <taxon>Anareolatae</taxon>
        <taxon>Phasmatidae</taxon>
        <taxon>Eurycanthinae</taxon>
        <taxon>Dryococelus</taxon>
    </lineage>
</organism>